<accession>A0A7R7RKC6</accession>
<dbReference type="AlphaFoldDB" id="A0A7R7RKC6"/>
<dbReference type="Proteomes" id="UP000595205">
    <property type="component" value="Chromosome"/>
</dbReference>
<evidence type="ECO:0000313" key="2">
    <source>
        <dbReference type="EMBL" id="BCO97652.1"/>
    </source>
</evidence>
<reference evidence="2 3" key="1">
    <citation type="submission" date="2020-12" db="EMBL/GenBank/DDBJ databases">
        <title>Genome sequence of clinical Mycobacterium intracellulare strains.</title>
        <authorList>
            <person name="Tateishi Y."/>
            <person name="Matsumoto S."/>
            <person name="Fukushima Y."/>
            <person name="Nakajima C."/>
            <person name="Suzuki Y."/>
        </authorList>
    </citation>
    <scope>NUCLEOTIDE SEQUENCE [LARGE SCALE GENOMIC DNA]</scope>
    <source>
        <strain evidence="2 3">M018</strain>
    </source>
</reference>
<feature type="compositionally biased region" description="Acidic residues" evidence="1">
    <location>
        <begin position="107"/>
        <end position="116"/>
    </location>
</feature>
<evidence type="ECO:0000313" key="3">
    <source>
        <dbReference type="Proteomes" id="UP000595205"/>
    </source>
</evidence>
<protein>
    <submittedName>
        <fullName evidence="2">Uncharacterized protein</fullName>
    </submittedName>
</protein>
<name>A0A7R7RKC6_MYCIT</name>
<gene>
    <name evidence="2" type="ORF">MINTM018_04220</name>
</gene>
<feature type="region of interest" description="Disordered" evidence="1">
    <location>
        <begin position="1"/>
        <end position="24"/>
    </location>
</feature>
<organism evidence="2 3">
    <name type="scientific">Mycobacterium intracellulare</name>
    <dbReference type="NCBI Taxonomy" id="1767"/>
    <lineage>
        <taxon>Bacteria</taxon>
        <taxon>Bacillati</taxon>
        <taxon>Actinomycetota</taxon>
        <taxon>Actinomycetes</taxon>
        <taxon>Mycobacteriales</taxon>
        <taxon>Mycobacteriaceae</taxon>
        <taxon>Mycobacterium</taxon>
        <taxon>Mycobacterium avium complex (MAC)</taxon>
    </lineage>
</organism>
<sequence>MTETDTADPLAGIGAHRANDRRGPLVFESLPPEIQRAEQQTQFADYERRHWRASLPEERPATSTERLLLEHLGYTVPNYLTTCVRWLSNGVRRRTWPQLNNQHPNTDEETGDNDDE</sequence>
<proteinExistence type="predicted"/>
<evidence type="ECO:0000256" key="1">
    <source>
        <dbReference type="SAM" id="MobiDB-lite"/>
    </source>
</evidence>
<feature type="region of interest" description="Disordered" evidence="1">
    <location>
        <begin position="95"/>
        <end position="116"/>
    </location>
</feature>
<dbReference type="EMBL" id="AP024255">
    <property type="protein sequence ID" value="BCO97652.1"/>
    <property type="molecule type" value="Genomic_DNA"/>
</dbReference>
<dbReference type="RefSeq" id="WP_201406365.1">
    <property type="nucleotide sequence ID" value="NZ_AP024255.1"/>
</dbReference>